<protein>
    <submittedName>
        <fullName evidence="2">Uncharacterized protein</fullName>
    </submittedName>
</protein>
<keyword evidence="3" id="KW-1185">Reference proteome</keyword>
<dbReference type="Proteomes" id="UP001066276">
    <property type="component" value="Chromosome 10"/>
</dbReference>
<keyword evidence="1" id="KW-0175">Coiled coil</keyword>
<evidence type="ECO:0000313" key="2">
    <source>
        <dbReference type="EMBL" id="KAJ1099925.1"/>
    </source>
</evidence>
<comment type="caution">
    <text evidence="2">The sequence shown here is derived from an EMBL/GenBank/DDBJ whole genome shotgun (WGS) entry which is preliminary data.</text>
</comment>
<dbReference type="EMBL" id="JANPWB010000014">
    <property type="protein sequence ID" value="KAJ1099925.1"/>
    <property type="molecule type" value="Genomic_DNA"/>
</dbReference>
<feature type="coiled-coil region" evidence="1">
    <location>
        <begin position="46"/>
        <end position="80"/>
    </location>
</feature>
<dbReference type="AlphaFoldDB" id="A0AAV7MAW2"/>
<dbReference type="Gene3D" id="1.20.5.340">
    <property type="match status" value="1"/>
</dbReference>
<evidence type="ECO:0000313" key="3">
    <source>
        <dbReference type="Proteomes" id="UP001066276"/>
    </source>
</evidence>
<accession>A0AAV7MAW2</accession>
<organism evidence="2 3">
    <name type="scientific">Pleurodeles waltl</name>
    <name type="common">Iberian ribbed newt</name>
    <dbReference type="NCBI Taxonomy" id="8319"/>
    <lineage>
        <taxon>Eukaryota</taxon>
        <taxon>Metazoa</taxon>
        <taxon>Chordata</taxon>
        <taxon>Craniata</taxon>
        <taxon>Vertebrata</taxon>
        <taxon>Euteleostomi</taxon>
        <taxon>Amphibia</taxon>
        <taxon>Batrachia</taxon>
        <taxon>Caudata</taxon>
        <taxon>Salamandroidea</taxon>
        <taxon>Salamandridae</taxon>
        <taxon>Pleurodelinae</taxon>
        <taxon>Pleurodeles</taxon>
    </lineage>
</organism>
<gene>
    <name evidence="2" type="ORF">NDU88_005018</name>
</gene>
<reference evidence="2" key="1">
    <citation type="journal article" date="2022" name="bioRxiv">
        <title>Sequencing and chromosome-scale assembly of the giantPleurodeles waltlgenome.</title>
        <authorList>
            <person name="Brown T."/>
            <person name="Elewa A."/>
            <person name="Iarovenko S."/>
            <person name="Subramanian E."/>
            <person name="Araus A.J."/>
            <person name="Petzold A."/>
            <person name="Susuki M."/>
            <person name="Suzuki K.-i.T."/>
            <person name="Hayashi T."/>
            <person name="Toyoda A."/>
            <person name="Oliveira C."/>
            <person name="Osipova E."/>
            <person name="Leigh N.D."/>
            <person name="Simon A."/>
            <person name="Yun M.H."/>
        </authorList>
    </citation>
    <scope>NUCLEOTIDE SEQUENCE</scope>
    <source>
        <strain evidence="2">20211129_DDA</strain>
        <tissue evidence="2">Liver</tissue>
    </source>
</reference>
<evidence type="ECO:0000256" key="1">
    <source>
        <dbReference type="SAM" id="Coils"/>
    </source>
</evidence>
<name>A0AAV7MAW2_PLEWA</name>
<sequence>MKPSRDTSEILAAIQISRIALENKVDFLAMDINHLRLDLHKVGNRVTGEEKEITALQRNLTELLKEIDTLKANLSQLEHQLEDAKS</sequence>
<proteinExistence type="predicted"/>